<dbReference type="PROSITE" id="PS00888">
    <property type="entry name" value="CNMP_BINDING_1"/>
    <property type="match status" value="1"/>
</dbReference>
<dbReference type="Gene3D" id="2.60.120.10">
    <property type="entry name" value="Jelly Rolls"/>
    <property type="match status" value="1"/>
</dbReference>
<reference evidence="8" key="1">
    <citation type="submission" date="2011-06" db="EMBL/GenBank/DDBJ databases">
        <title>Complete genome sequence of Paenibacillus mucilaginosus KNP414.</title>
        <authorList>
            <person name="Wang J."/>
            <person name="Hu S."/>
            <person name="Hu X."/>
            <person name="Zhang B."/>
            <person name="Dong D."/>
            <person name="Zhang S."/>
            <person name="Zhao K."/>
            <person name="Wu D."/>
        </authorList>
    </citation>
    <scope>NUCLEOTIDE SEQUENCE [LARGE SCALE GENOMIC DNA]</scope>
    <source>
        <strain evidence="8">KNP414</strain>
    </source>
</reference>
<evidence type="ECO:0000256" key="4">
    <source>
        <dbReference type="ARBA" id="ARBA00023163"/>
    </source>
</evidence>
<name>F8FRC4_PAEMK</name>
<evidence type="ECO:0000256" key="1">
    <source>
        <dbReference type="ARBA" id="ARBA00023015"/>
    </source>
</evidence>
<dbReference type="PANTHER" id="PTHR24567:SF26">
    <property type="entry name" value="REGULATORY PROTEIN YEIL"/>
    <property type="match status" value="1"/>
</dbReference>
<dbReference type="KEGG" id="pms:KNP414_00784"/>
<evidence type="ECO:0000256" key="2">
    <source>
        <dbReference type="ARBA" id="ARBA00023125"/>
    </source>
</evidence>
<dbReference type="SMART" id="SM00100">
    <property type="entry name" value="cNMP"/>
    <property type="match status" value="1"/>
</dbReference>
<keyword evidence="4" id="KW-0804">Transcription</keyword>
<feature type="domain" description="HTH crp-type" evidence="6">
    <location>
        <begin position="148"/>
        <end position="221"/>
    </location>
</feature>
<proteinExistence type="predicted"/>
<dbReference type="Pfam" id="PF00027">
    <property type="entry name" value="cNMP_binding"/>
    <property type="match status" value="1"/>
</dbReference>
<dbReference type="HOGENOM" id="CLU_075053_11_0_9"/>
<dbReference type="Proteomes" id="UP000006620">
    <property type="component" value="Chromosome"/>
</dbReference>
<reference evidence="7 8" key="2">
    <citation type="journal article" date="2013" name="Genome Announc.">
        <title>Genome Sequence of Growth-Improving Paenibacillus mucilaginosus Strain KNP414.</title>
        <authorList>
            <person name="Lu J.J."/>
            <person name="Wang J.F."/>
            <person name="Hu X.F."/>
        </authorList>
    </citation>
    <scope>NUCLEOTIDE SEQUENCE [LARGE SCALE GENOMIC DNA]</scope>
    <source>
        <strain evidence="7 8">KNP414</strain>
    </source>
</reference>
<organism evidence="7 8">
    <name type="scientific">Paenibacillus mucilaginosus (strain KNP414)</name>
    <dbReference type="NCBI Taxonomy" id="1036673"/>
    <lineage>
        <taxon>Bacteria</taxon>
        <taxon>Bacillati</taxon>
        <taxon>Bacillota</taxon>
        <taxon>Bacilli</taxon>
        <taxon>Bacillales</taxon>
        <taxon>Paenibacillaceae</taxon>
        <taxon>Paenibacillus</taxon>
    </lineage>
</organism>
<protein>
    <submittedName>
        <fullName evidence="7">Crp family transcriptional regulator</fullName>
    </submittedName>
</protein>
<dbReference type="Pfam" id="PF13545">
    <property type="entry name" value="HTH_Crp_2"/>
    <property type="match status" value="1"/>
</dbReference>
<keyword evidence="1" id="KW-0805">Transcription regulation</keyword>
<evidence type="ECO:0000259" key="6">
    <source>
        <dbReference type="PROSITE" id="PS51063"/>
    </source>
</evidence>
<dbReference type="PANTHER" id="PTHR24567">
    <property type="entry name" value="CRP FAMILY TRANSCRIPTIONAL REGULATORY PROTEIN"/>
    <property type="match status" value="1"/>
</dbReference>
<dbReference type="GO" id="GO:0003677">
    <property type="term" value="F:DNA binding"/>
    <property type="evidence" value="ECO:0007669"/>
    <property type="project" value="UniProtKB-KW"/>
</dbReference>
<dbReference type="SUPFAM" id="SSF51206">
    <property type="entry name" value="cAMP-binding domain-like"/>
    <property type="match status" value="1"/>
</dbReference>
<dbReference type="RefSeq" id="WP_013914538.1">
    <property type="nucleotide sequence ID" value="NC_015690.1"/>
</dbReference>
<dbReference type="InterPro" id="IPR036388">
    <property type="entry name" value="WH-like_DNA-bd_sf"/>
</dbReference>
<dbReference type="InterPro" id="IPR018488">
    <property type="entry name" value="cNMP-bd_CS"/>
</dbReference>
<dbReference type="GO" id="GO:0005829">
    <property type="term" value="C:cytosol"/>
    <property type="evidence" value="ECO:0007669"/>
    <property type="project" value="TreeGrafter"/>
</dbReference>
<dbReference type="SUPFAM" id="SSF46785">
    <property type="entry name" value="Winged helix' DNA-binding domain"/>
    <property type="match status" value="1"/>
</dbReference>
<sequence length="234" mass="26618">MRELQERDKLQGYLAEFRLEEVFPEPLHEHLALYRFEPGEPICSQGEKADHLFVLVHGKIKVHTTTPEGNTLIISFKTPLEVIGDIEYIRGGVNMNTVTAVTPVEMIGVRHHWLQKYGKEVRLLQFLLEIITNKFYMKSVTMSFNLMHPVEVRLASYLLSVSYENGGAEGPYPGELSAESLKDMAGFIGTSYRHLHRVIQRFCAEGLLERNRGTLIVKDRAGLKAVAGYNIYEP</sequence>
<dbReference type="InterPro" id="IPR050397">
    <property type="entry name" value="Env_Response_Regulators"/>
</dbReference>
<dbReference type="PROSITE" id="PS51063">
    <property type="entry name" value="HTH_CRP_2"/>
    <property type="match status" value="1"/>
</dbReference>
<evidence type="ECO:0000259" key="5">
    <source>
        <dbReference type="PROSITE" id="PS50042"/>
    </source>
</evidence>
<keyword evidence="3" id="KW-0010">Activator</keyword>
<dbReference type="InterPro" id="IPR018490">
    <property type="entry name" value="cNMP-bd_dom_sf"/>
</dbReference>
<evidence type="ECO:0000313" key="8">
    <source>
        <dbReference type="Proteomes" id="UP000006620"/>
    </source>
</evidence>
<accession>F8FRC4</accession>
<dbReference type="InterPro" id="IPR036390">
    <property type="entry name" value="WH_DNA-bd_sf"/>
</dbReference>
<evidence type="ECO:0000313" key="7">
    <source>
        <dbReference type="EMBL" id="AEI39374.1"/>
    </source>
</evidence>
<feature type="domain" description="Cyclic nucleotide-binding" evidence="5">
    <location>
        <begin position="34"/>
        <end position="109"/>
    </location>
</feature>
<dbReference type="CDD" id="cd00038">
    <property type="entry name" value="CAP_ED"/>
    <property type="match status" value="1"/>
</dbReference>
<dbReference type="PROSITE" id="PS50042">
    <property type="entry name" value="CNMP_BINDING_3"/>
    <property type="match status" value="1"/>
</dbReference>
<dbReference type="InterPro" id="IPR012318">
    <property type="entry name" value="HTH_CRP"/>
</dbReference>
<keyword evidence="2" id="KW-0238">DNA-binding</keyword>
<dbReference type="PATRIC" id="fig|1036673.3.peg.691"/>
<evidence type="ECO:0000256" key="3">
    <source>
        <dbReference type="ARBA" id="ARBA00023159"/>
    </source>
</evidence>
<dbReference type="GO" id="GO:0003700">
    <property type="term" value="F:DNA-binding transcription factor activity"/>
    <property type="evidence" value="ECO:0007669"/>
    <property type="project" value="TreeGrafter"/>
</dbReference>
<dbReference type="Gene3D" id="1.10.10.10">
    <property type="entry name" value="Winged helix-like DNA-binding domain superfamily/Winged helix DNA-binding domain"/>
    <property type="match status" value="1"/>
</dbReference>
<dbReference type="InterPro" id="IPR014710">
    <property type="entry name" value="RmlC-like_jellyroll"/>
</dbReference>
<dbReference type="EMBL" id="CP002869">
    <property type="protein sequence ID" value="AEI39374.1"/>
    <property type="molecule type" value="Genomic_DNA"/>
</dbReference>
<dbReference type="AlphaFoldDB" id="F8FRC4"/>
<dbReference type="InterPro" id="IPR000595">
    <property type="entry name" value="cNMP-bd_dom"/>
</dbReference>
<gene>
    <name evidence="7" type="ordered locus">KNP414_00784</name>
</gene>